<dbReference type="Pfam" id="PF13560">
    <property type="entry name" value="HTH_31"/>
    <property type="match status" value="1"/>
</dbReference>
<reference evidence="2 3" key="1">
    <citation type="submission" date="2018-06" db="EMBL/GenBank/DDBJ databases">
        <title>Sphaerisporangium craniellae sp. nov., isolated from a marine sponge in the South China Sea.</title>
        <authorList>
            <person name="Li L."/>
        </authorList>
    </citation>
    <scope>NUCLEOTIDE SEQUENCE [LARGE SCALE GENOMIC DNA]</scope>
    <source>
        <strain evidence="2 3">LHW63015</strain>
    </source>
</reference>
<dbReference type="Gene3D" id="1.10.260.40">
    <property type="entry name" value="lambda repressor-like DNA-binding domains"/>
    <property type="match status" value="1"/>
</dbReference>
<dbReference type="SUPFAM" id="SSF47413">
    <property type="entry name" value="lambda repressor-like DNA-binding domains"/>
    <property type="match status" value="1"/>
</dbReference>
<keyword evidence="3" id="KW-1185">Reference proteome</keyword>
<evidence type="ECO:0000259" key="1">
    <source>
        <dbReference type="PROSITE" id="PS50943"/>
    </source>
</evidence>
<dbReference type="Gene3D" id="1.25.40.10">
    <property type="entry name" value="Tetratricopeptide repeat domain"/>
    <property type="match status" value="1"/>
</dbReference>
<proteinExistence type="predicted"/>
<evidence type="ECO:0000313" key="3">
    <source>
        <dbReference type="Proteomes" id="UP000253303"/>
    </source>
</evidence>
<dbReference type="InterPro" id="IPR001387">
    <property type="entry name" value="Cro/C1-type_HTH"/>
</dbReference>
<dbReference type="AlphaFoldDB" id="A0A366LN65"/>
<dbReference type="GO" id="GO:0003677">
    <property type="term" value="F:DNA binding"/>
    <property type="evidence" value="ECO:0007669"/>
    <property type="project" value="InterPro"/>
</dbReference>
<sequence length="449" mass="48819">MGHVVAVDKHDLLIAQRIMESRRRRGLSQLEFGSLIGRSESWVSKVETGVMRVDSLALLRTIATVLRVELSYLIGVESDQAGDQGHGSQSPMTLQHLLIDPAGWDICDLERRRWFLVQSSATVTSVLHHLRPGIEEGLTERLSAVKGKSVRLDADTVHGLEQIVSGFRQSYRSASAHCLLAPAHGTLNLLTEFAAEAGAQCDRVVSLIGQMGTLLAAVLGLDLDDPLAARPYITIAMRAAQQIDDAELMAFTLGGRAFLSAYGNKDPHAGLGFADAALDTARRGIHPRTHAWLMAVTSEMHASLGQEQECQHHLAQAELRLTNAAPARPWIGIGSFGGDKLLAYRGGDLMRLGRYQDAQAILAQSLACLDPSLKRHRCTAHIDLAEALAATASMEDAADHAIKALDIIEQTGHTPSLQRVDRLHQHMQQTPSAAGRRLGEHLLHLKGMR</sequence>
<accession>A0A366LN65</accession>
<organism evidence="2 3">
    <name type="scientific">Spongiactinospora rosea</name>
    <dbReference type="NCBI Taxonomy" id="2248750"/>
    <lineage>
        <taxon>Bacteria</taxon>
        <taxon>Bacillati</taxon>
        <taxon>Actinomycetota</taxon>
        <taxon>Actinomycetes</taxon>
        <taxon>Streptosporangiales</taxon>
        <taxon>Streptosporangiaceae</taxon>
        <taxon>Spongiactinospora</taxon>
    </lineage>
</organism>
<dbReference type="SUPFAM" id="SSF48452">
    <property type="entry name" value="TPR-like"/>
    <property type="match status" value="1"/>
</dbReference>
<evidence type="ECO:0000313" key="2">
    <source>
        <dbReference type="EMBL" id="RBQ15341.1"/>
    </source>
</evidence>
<dbReference type="InterPro" id="IPR011990">
    <property type="entry name" value="TPR-like_helical_dom_sf"/>
</dbReference>
<dbReference type="InterPro" id="IPR010982">
    <property type="entry name" value="Lambda_DNA-bd_dom_sf"/>
</dbReference>
<dbReference type="Proteomes" id="UP000253303">
    <property type="component" value="Unassembled WGS sequence"/>
</dbReference>
<dbReference type="EMBL" id="QMEY01000024">
    <property type="protein sequence ID" value="RBQ15341.1"/>
    <property type="molecule type" value="Genomic_DNA"/>
</dbReference>
<dbReference type="SMART" id="SM00530">
    <property type="entry name" value="HTH_XRE"/>
    <property type="match status" value="1"/>
</dbReference>
<comment type="caution">
    <text evidence="2">The sequence shown here is derived from an EMBL/GenBank/DDBJ whole genome shotgun (WGS) entry which is preliminary data.</text>
</comment>
<name>A0A366LN65_9ACTN</name>
<feature type="domain" description="HTH cro/C1-type" evidence="1">
    <location>
        <begin position="18"/>
        <end position="73"/>
    </location>
</feature>
<dbReference type="PROSITE" id="PS50943">
    <property type="entry name" value="HTH_CROC1"/>
    <property type="match status" value="1"/>
</dbReference>
<protein>
    <recommendedName>
        <fullName evidence="1">HTH cro/C1-type domain-containing protein</fullName>
    </recommendedName>
</protein>
<gene>
    <name evidence="2" type="ORF">DP939_36485</name>
</gene>
<dbReference type="CDD" id="cd00093">
    <property type="entry name" value="HTH_XRE"/>
    <property type="match status" value="1"/>
</dbReference>